<accession>A0ABV8TU11</accession>
<gene>
    <name evidence="1" type="ORF">ACFPET_02375</name>
</gene>
<protein>
    <submittedName>
        <fullName evidence="1">Uncharacterized protein</fullName>
    </submittedName>
</protein>
<dbReference type="Proteomes" id="UP001595823">
    <property type="component" value="Unassembled WGS sequence"/>
</dbReference>
<dbReference type="EMBL" id="JBHSDK010000002">
    <property type="protein sequence ID" value="MFC4334041.1"/>
    <property type="molecule type" value="Genomic_DNA"/>
</dbReference>
<proteinExistence type="predicted"/>
<comment type="caution">
    <text evidence="1">The sequence shown here is derived from an EMBL/GenBank/DDBJ whole genome shotgun (WGS) entry which is preliminary data.</text>
</comment>
<dbReference type="RefSeq" id="WP_380617776.1">
    <property type="nucleotide sequence ID" value="NZ_JBHSDK010000002.1"/>
</dbReference>
<reference evidence="2" key="1">
    <citation type="journal article" date="2019" name="Int. J. Syst. Evol. Microbiol.">
        <title>The Global Catalogue of Microorganisms (GCM) 10K type strain sequencing project: providing services to taxonomists for standard genome sequencing and annotation.</title>
        <authorList>
            <consortium name="The Broad Institute Genomics Platform"/>
            <consortium name="The Broad Institute Genome Sequencing Center for Infectious Disease"/>
            <person name="Wu L."/>
            <person name="Ma J."/>
        </authorList>
    </citation>
    <scope>NUCLEOTIDE SEQUENCE [LARGE SCALE GENOMIC DNA]</scope>
    <source>
        <strain evidence="2">IBRC-M 10908</strain>
    </source>
</reference>
<evidence type="ECO:0000313" key="2">
    <source>
        <dbReference type="Proteomes" id="UP001595823"/>
    </source>
</evidence>
<name>A0ABV8TU11_9ACTN</name>
<keyword evidence="2" id="KW-1185">Reference proteome</keyword>
<sequence>MPTIEKKLPLDDTTTALVRRAATNILWVIIDSEFAGIVHLDREWIRLCDGWSLPADDLERIRLAALATRDTTPTHRPRPQGGEA</sequence>
<evidence type="ECO:0000313" key="1">
    <source>
        <dbReference type="EMBL" id="MFC4334041.1"/>
    </source>
</evidence>
<organism evidence="1 2">
    <name type="scientific">Salininema proteolyticum</name>
    <dbReference type="NCBI Taxonomy" id="1607685"/>
    <lineage>
        <taxon>Bacteria</taxon>
        <taxon>Bacillati</taxon>
        <taxon>Actinomycetota</taxon>
        <taxon>Actinomycetes</taxon>
        <taxon>Glycomycetales</taxon>
        <taxon>Glycomycetaceae</taxon>
        <taxon>Salininema</taxon>
    </lineage>
</organism>